<dbReference type="InterPro" id="IPR035472">
    <property type="entry name" value="RpiR-like_SIS"/>
</dbReference>
<dbReference type="GO" id="GO:1901135">
    <property type="term" value="P:carbohydrate derivative metabolic process"/>
    <property type="evidence" value="ECO:0007669"/>
    <property type="project" value="InterPro"/>
</dbReference>
<dbReference type="PROSITE" id="PS51071">
    <property type="entry name" value="HTH_RPIR"/>
    <property type="match status" value="1"/>
</dbReference>
<keyword evidence="2" id="KW-0238">DNA-binding</keyword>
<evidence type="ECO:0000256" key="3">
    <source>
        <dbReference type="ARBA" id="ARBA00023163"/>
    </source>
</evidence>
<sequence>MFTSEQISGFSELEYELYNYIIHNEDKIIYMRIRDLADETHVSTTTILRFCRKLGCEGFSEFKVKLKLKLKENTNSNKLASTKSSATEFLERTLTHDYDEKIDKIASVIAIAKSVVFIGVGSSGILAEYGSRYFSGLKKFALYIKDPFLPIHGQYLKDSITIVLSVSGETPTTLRIVNQFKQEGSTVVSITNHSDCSLAKISDYNLSYYISTEFVEDVNLTSQIPVLYLLESLAKATYTAMEAAKTYE</sequence>
<dbReference type="CDD" id="cd05013">
    <property type="entry name" value="SIS_RpiR"/>
    <property type="match status" value="1"/>
</dbReference>
<accession>A0A6A8DKC0</accession>
<dbReference type="InterPro" id="IPR047640">
    <property type="entry name" value="RpiR-like"/>
</dbReference>
<comment type="caution">
    <text evidence="6">The sequence shown here is derived from an EMBL/GenBank/DDBJ whole genome shotgun (WGS) entry which is preliminary data.</text>
</comment>
<dbReference type="Pfam" id="PF01418">
    <property type="entry name" value="HTH_6"/>
    <property type="match status" value="1"/>
</dbReference>
<keyword evidence="3" id="KW-0804">Transcription</keyword>
<dbReference type="InterPro" id="IPR000281">
    <property type="entry name" value="HTH_RpiR"/>
</dbReference>
<name>A0A6A8DKC0_9BACI</name>
<dbReference type="GO" id="GO:0003677">
    <property type="term" value="F:DNA binding"/>
    <property type="evidence" value="ECO:0007669"/>
    <property type="project" value="UniProtKB-KW"/>
</dbReference>
<feature type="domain" description="HTH rpiR-type" evidence="4">
    <location>
        <begin position="1"/>
        <end position="73"/>
    </location>
</feature>
<proteinExistence type="predicted"/>
<evidence type="ECO:0000259" key="4">
    <source>
        <dbReference type="PROSITE" id="PS51071"/>
    </source>
</evidence>
<dbReference type="GO" id="GO:0097367">
    <property type="term" value="F:carbohydrate derivative binding"/>
    <property type="evidence" value="ECO:0007669"/>
    <property type="project" value="InterPro"/>
</dbReference>
<dbReference type="SUPFAM" id="SSF46689">
    <property type="entry name" value="Homeodomain-like"/>
    <property type="match status" value="1"/>
</dbReference>
<dbReference type="Proteomes" id="UP000799092">
    <property type="component" value="Unassembled WGS sequence"/>
</dbReference>
<dbReference type="PANTHER" id="PTHR30514:SF1">
    <property type="entry name" value="HTH-TYPE TRANSCRIPTIONAL REGULATOR HEXR-RELATED"/>
    <property type="match status" value="1"/>
</dbReference>
<dbReference type="Gene3D" id="1.10.10.10">
    <property type="entry name" value="Winged helix-like DNA-binding domain superfamily/Winged helix DNA-binding domain"/>
    <property type="match status" value="1"/>
</dbReference>
<evidence type="ECO:0000259" key="5">
    <source>
        <dbReference type="PROSITE" id="PS51464"/>
    </source>
</evidence>
<dbReference type="Pfam" id="PF01380">
    <property type="entry name" value="SIS"/>
    <property type="match status" value="1"/>
</dbReference>
<gene>
    <name evidence="6" type="ORF">GH741_16320</name>
</gene>
<dbReference type="InterPro" id="IPR046348">
    <property type="entry name" value="SIS_dom_sf"/>
</dbReference>
<dbReference type="PROSITE" id="PS51464">
    <property type="entry name" value="SIS"/>
    <property type="match status" value="1"/>
</dbReference>
<dbReference type="EMBL" id="WJNG01000015">
    <property type="protein sequence ID" value="MRH44209.1"/>
    <property type="molecule type" value="Genomic_DNA"/>
</dbReference>
<evidence type="ECO:0000313" key="6">
    <source>
        <dbReference type="EMBL" id="MRH44209.1"/>
    </source>
</evidence>
<dbReference type="InterPro" id="IPR036388">
    <property type="entry name" value="WH-like_DNA-bd_sf"/>
</dbReference>
<organism evidence="6 7">
    <name type="scientific">Aquibacillus halophilus</name>
    <dbReference type="NCBI Taxonomy" id="930132"/>
    <lineage>
        <taxon>Bacteria</taxon>
        <taxon>Bacillati</taxon>
        <taxon>Bacillota</taxon>
        <taxon>Bacilli</taxon>
        <taxon>Bacillales</taxon>
        <taxon>Bacillaceae</taxon>
        <taxon>Aquibacillus</taxon>
    </lineage>
</organism>
<protein>
    <submittedName>
        <fullName evidence="6">SIS domain-containing protein</fullName>
    </submittedName>
</protein>
<evidence type="ECO:0000313" key="7">
    <source>
        <dbReference type="Proteomes" id="UP000799092"/>
    </source>
</evidence>
<dbReference type="Gene3D" id="3.40.50.10490">
    <property type="entry name" value="Glucose-6-phosphate isomerase like protein, domain 1"/>
    <property type="match status" value="1"/>
</dbReference>
<dbReference type="SUPFAM" id="SSF53697">
    <property type="entry name" value="SIS domain"/>
    <property type="match status" value="1"/>
</dbReference>
<dbReference type="InterPro" id="IPR001347">
    <property type="entry name" value="SIS_dom"/>
</dbReference>
<dbReference type="GO" id="GO:0003700">
    <property type="term" value="F:DNA-binding transcription factor activity"/>
    <property type="evidence" value="ECO:0007669"/>
    <property type="project" value="InterPro"/>
</dbReference>
<feature type="domain" description="SIS" evidence="5">
    <location>
        <begin position="105"/>
        <end position="243"/>
    </location>
</feature>
<evidence type="ECO:0000256" key="2">
    <source>
        <dbReference type="ARBA" id="ARBA00023125"/>
    </source>
</evidence>
<evidence type="ECO:0000256" key="1">
    <source>
        <dbReference type="ARBA" id="ARBA00023015"/>
    </source>
</evidence>
<dbReference type="RefSeq" id="WP_153737827.1">
    <property type="nucleotide sequence ID" value="NZ_WJNG01000015.1"/>
</dbReference>
<reference evidence="6" key="1">
    <citation type="submission" date="2019-11" db="EMBL/GenBank/DDBJ databases">
        <authorList>
            <person name="Li J."/>
        </authorList>
    </citation>
    <scope>NUCLEOTIDE SEQUENCE</scope>
    <source>
        <strain evidence="6">B6B</strain>
    </source>
</reference>
<dbReference type="InterPro" id="IPR009057">
    <property type="entry name" value="Homeodomain-like_sf"/>
</dbReference>
<dbReference type="PANTHER" id="PTHR30514">
    <property type="entry name" value="GLUCOKINASE"/>
    <property type="match status" value="1"/>
</dbReference>
<keyword evidence="1" id="KW-0805">Transcription regulation</keyword>
<dbReference type="OrthoDB" id="1648815at2"/>
<dbReference type="AlphaFoldDB" id="A0A6A8DKC0"/>
<keyword evidence="7" id="KW-1185">Reference proteome</keyword>